<evidence type="ECO:0000256" key="1">
    <source>
        <dbReference type="SAM" id="MobiDB-lite"/>
    </source>
</evidence>
<evidence type="ECO:0000313" key="5">
    <source>
        <dbReference type="Proteomes" id="UP001209803"/>
    </source>
</evidence>
<dbReference type="SUPFAM" id="SSF47090">
    <property type="entry name" value="PGBD-like"/>
    <property type="match status" value="1"/>
</dbReference>
<accession>A0ABY8FE64</accession>
<proteinExistence type="predicted"/>
<dbReference type="PANTHER" id="PTHR43019">
    <property type="entry name" value="SERINE ENDOPROTEASE DEGS"/>
    <property type="match status" value="1"/>
</dbReference>
<keyword evidence="5" id="KW-1185">Reference proteome</keyword>
<keyword evidence="4" id="KW-0645">Protease</keyword>
<dbReference type="Gene3D" id="1.10.101.10">
    <property type="entry name" value="PGBD-like superfamily/PGBD"/>
    <property type="match status" value="1"/>
</dbReference>
<dbReference type="Pfam" id="PF01471">
    <property type="entry name" value="PG_binding_1"/>
    <property type="match status" value="1"/>
</dbReference>
<dbReference type="Proteomes" id="UP001209803">
    <property type="component" value="Chromosome"/>
</dbReference>
<sequence length="480" mass="52792">MMRAFICAIAFLVLSFGNVQADYDQSKDWFNSLSRNERIRLQFLLVFTGDYAAIVDGAFGPKTYGALMEFQRNREFRRDGVLETEELQILHRDGLDLVKRVGFRTRNDPTAGITLGIPVSLFDPPKKSERGHLWRAFDGSIELETLRVDGQRSDYEALYRRLTSTEDGRTIENKQFRNDFFVVSGTQNGRDFYLRMMRTGADSRGFSLFWQPKHAVFMDRVAIAMSNSLTFFDRSATGRMDAVTSAPALDNAPDSENRLGELSAGSTASTSDETGSSTGSGFFITPDGHVGTNAHVVGNCDNLEVAGYGSAALVASDTTNDLAIIQLDSKKADHFAQFRAKQPIVRGEEVFVLGYPFAQILDNNLNFTYGIVSALAGVSGDIRHFMVSAPVQPGNSGGPVLDRTGAVIGTVLSRLDKLKTLKVAGDLPENVNFAIRGRLMAEFMESLGLAPSYNTVTSIKTPTTIDQEAARYTVQVLCRN</sequence>
<dbReference type="InterPro" id="IPR036366">
    <property type="entry name" value="PGBDSf"/>
</dbReference>
<dbReference type="PANTHER" id="PTHR43019:SF23">
    <property type="entry name" value="PROTEASE DO-LIKE 5, CHLOROPLASTIC"/>
    <property type="match status" value="1"/>
</dbReference>
<name>A0ABY8FE64_9HYPH</name>
<protein>
    <submittedName>
        <fullName evidence="4">Serine protease</fullName>
    </submittedName>
</protein>
<dbReference type="GO" id="GO:0006508">
    <property type="term" value="P:proteolysis"/>
    <property type="evidence" value="ECO:0007669"/>
    <property type="project" value="UniProtKB-KW"/>
</dbReference>
<dbReference type="Pfam" id="PF13365">
    <property type="entry name" value="Trypsin_2"/>
    <property type="match status" value="1"/>
</dbReference>
<feature type="chain" id="PRO_5045583961" evidence="2">
    <location>
        <begin position="22"/>
        <end position="480"/>
    </location>
</feature>
<dbReference type="RefSeq" id="WP_265683038.1">
    <property type="nucleotide sequence ID" value="NZ_CP120863.1"/>
</dbReference>
<feature type="domain" description="Peptidoglycan binding-like" evidence="3">
    <location>
        <begin position="35"/>
        <end position="90"/>
    </location>
</feature>
<keyword evidence="4" id="KW-0378">Hydrolase</keyword>
<evidence type="ECO:0000259" key="3">
    <source>
        <dbReference type="Pfam" id="PF01471"/>
    </source>
</evidence>
<feature type="signal peptide" evidence="2">
    <location>
        <begin position="1"/>
        <end position="21"/>
    </location>
</feature>
<dbReference type="EMBL" id="CP120863">
    <property type="protein sequence ID" value="WFE90903.1"/>
    <property type="molecule type" value="Genomic_DNA"/>
</dbReference>
<reference evidence="4 5" key="1">
    <citation type="submission" date="2023-03" db="EMBL/GenBank/DDBJ databases">
        <title>Roseibium porphyridii sp. nov. and Roseibium rhodosorbium sp. nov. isolated from marine algae, Porphyridium cruentum and Rhodosorus marinus, respectively.</title>
        <authorList>
            <person name="Lee M.W."/>
            <person name="Choi B.J."/>
            <person name="Lee J.K."/>
            <person name="Choi D.G."/>
            <person name="Baek J.H."/>
            <person name="Bayburt H."/>
            <person name="Kim J.M."/>
            <person name="Han D.M."/>
            <person name="Kim K.H."/>
            <person name="Jeon C.O."/>
        </authorList>
    </citation>
    <scope>NUCLEOTIDE SEQUENCE [LARGE SCALE GENOMIC DNA]</scope>
    <source>
        <strain evidence="4 5">KMA01</strain>
    </source>
</reference>
<dbReference type="Gene3D" id="2.40.10.10">
    <property type="entry name" value="Trypsin-like serine proteases"/>
    <property type="match status" value="2"/>
</dbReference>
<dbReference type="InterPro" id="IPR043504">
    <property type="entry name" value="Peptidase_S1_PA_chymotrypsin"/>
</dbReference>
<dbReference type="InterPro" id="IPR009003">
    <property type="entry name" value="Peptidase_S1_PA"/>
</dbReference>
<organism evidence="4 5">
    <name type="scientific">Roseibium porphyridii</name>
    <dbReference type="NCBI Taxonomy" id="2866279"/>
    <lineage>
        <taxon>Bacteria</taxon>
        <taxon>Pseudomonadati</taxon>
        <taxon>Pseudomonadota</taxon>
        <taxon>Alphaproteobacteria</taxon>
        <taxon>Hyphomicrobiales</taxon>
        <taxon>Stappiaceae</taxon>
        <taxon>Roseibium</taxon>
    </lineage>
</organism>
<evidence type="ECO:0000313" key="4">
    <source>
        <dbReference type="EMBL" id="WFE90903.1"/>
    </source>
</evidence>
<dbReference type="SUPFAM" id="SSF50494">
    <property type="entry name" value="Trypsin-like serine proteases"/>
    <property type="match status" value="1"/>
</dbReference>
<feature type="region of interest" description="Disordered" evidence="1">
    <location>
        <begin position="246"/>
        <end position="278"/>
    </location>
</feature>
<evidence type="ECO:0000256" key="2">
    <source>
        <dbReference type="SAM" id="SignalP"/>
    </source>
</evidence>
<keyword evidence="2" id="KW-0732">Signal</keyword>
<feature type="compositionally biased region" description="Low complexity" evidence="1">
    <location>
        <begin position="263"/>
        <end position="278"/>
    </location>
</feature>
<dbReference type="GO" id="GO:0008233">
    <property type="term" value="F:peptidase activity"/>
    <property type="evidence" value="ECO:0007669"/>
    <property type="project" value="UniProtKB-KW"/>
</dbReference>
<gene>
    <name evidence="4" type="ORF">K1718_06025</name>
</gene>
<dbReference type="InterPro" id="IPR036365">
    <property type="entry name" value="PGBD-like_sf"/>
</dbReference>
<dbReference type="InterPro" id="IPR002477">
    <property type="entry name" value="Peptidoglycan-bd-like"/>
</dbReference>